<proteinExistence type="predicted"/>
<reference evidence="1 2" key="2">
    <citation type="journal article" date="2022" name="Mol. Ecol. Resour.">
        <title>The genomes of chicory, endive, great burdock and yacon provide insights into Asteraceae paleo-polyploidization history and plant inulin production.</title>
        <authorList>
            <person name="Fan W."/>
            <person name="Wang S."/>
            <person name="Wang H."/>
            <person name="Wang A."/>
            <person name="Jiang F."/>
            <person name="Liu H."/>
            <person name="Zhao H."/>
            <person name="Xu D."/>
            <person name="Zhang Y."/>
        </authorList>
    </citation>
    <scope>NUCLEOTIDE SEQUENCE [LARGE SCALE GENOMIC DNA]</scope>
    <source>
        <strain evidence="2">cv. Yunnan</strain>
        <tissue evidence="1">Leaves</tissue>
    </source>
</reference>
<evidence type="ECO:0000313" key="1">
    <source>
        <dbReference type="EMBL" id="KAI3777421.1"/>
    </source>
</evidence>
<name>A0ACB9G2X3_9ASTR</name>
<dbReference type="Proteomes" id="UP001056120">
    <property type="component" value="Linkage Group LG15"/>
</dbReference>
<dbReference type="EMBL" id="CM042032">
    <property type="protein sequence ID" value="KAI3777421.1"/>
    <property type="molecule type" value="Genomic_DNA"/>
</dbReference>
<keyword evidence="2" id="KW-1185">Reference proteome</keyword>
<organism evidence="1 2">
    <name type="scientific">Smallanthus sonchifolius</name>
    <dbReference type="NCBI Taxonomy" id="185202"/>
    <lineage>
        <taxon>Eukaryota</taxon>
        <taxon>Viridiplantae</taxon>
        <taxon>Streptophyta</taxon>
        <taxon>Embryophyta</taxon>
        <taxon>Tracheophyta</taxon>
        <taxon>Spermatophyta</taxon>
        <taxon>Magnoliopsida</taxon>
        <taxon>eudicotyledons</taxon>
        <taxon>Gunneridae</taxon>
        <taxon>Pentapetalae</taxon>
        <taxon>asterids</taxon>
        <taxon>campanulids</taxon>
        <taxon>Asterales</taxon>
        <taxon>Asteraceae</taxon>
        <taxon>Asteroideae</taxon>
        <taxon>Heliantheae alliance</taxon>
        <taxon>Millerieae</taxon>
        <taxon>Smallanthus</taxon>
    </lineage>
</organism>
<sequence length="129" mass="14567">MPFSSLVAMKMYRTVKSTDKGPAGPEAISTFDDTNANMYLYDHFLLPSPPTTLQTPKRGSFPLSMESYSNSPTQEYTPKCSTLGRIDTKVNEHEVSLHFTQKHKMLENSSWIKSTDSDRIPNLEFTLGK</sequence>
<evidence type="ECO:0000313" key="2">
    <source>
        <dbReference type="Proteomes" id="UP001056120"/>
    </source>
</evidence>
<protein>
    <submittedName>
        <fullName evidence="1">Uncharacterized protein</fullName>
    </submittedName>
</protein>
<gene>
    <name evidence="1" type="ORF">L1987_47221</name>
</gene>
<accession>A0ACB9G2X3</accession>
<comment type="caution">
    <text evidence="1">The sequence shown here is derived from an EMBL/GenBank/DDBJ whole genome shotgun (WGS) entry which is preliminary data.</text>
</comment>
<reference evidence="2" key="1">
    <citation type="journal article" date="2022" name="Mol. Ecol. Resour.">
        <title>The genomes of chicory, endive, great burdock and yacon provide insights into Asteraceae palaeo-polyploidization history and plant inulin production.</title>
        <authorList>
            <person name="Fan W."/>
            <person name="Wang S."/>
            <person name="Wang H."/>
            <person name="Wang A."/>
            <person name="Jiang F."/>
            <person name="Liu H."/>
            <person name="Zhao H."/>
            <person name="Xu D."/>
            <person name="Zhang Y."/>
        </authorList>
    </citation>
    <scope>NUCLEOTIDE SEQUENCE [LARGE SCALE GENOMIC DNA]</scope>
    <source>
        <strain evidence="2">cv. Yunnan</strain>
    </source>
</reference>